<protein>
    <submittedName>
        <fullName evidence="2">Uncharacterized protein</fullName>
    </submittedName>
</protein>
<dbReference type="Proteomes" id="UP000078200">
    <property type="component" value="Unassembled WGS sequence"/>
</dbReference>
<reference evidence="2" key="1">
    <citation type="submission" date="2020-05" db="UniProtKB">
        <authorList>
            <consortium name="EnsemblMetazoa"/>
        </authorList>
    </citation>
    <scope>IDENTIFICATION</scope>
    <source>
        <strain evidence="2">TTRI</strain>
    </source>
</reference>
<keyword evidence="1" id="KW-1133">Transmembrane helix</keyword>
<accession>A0A1A9VNL1</accession>
<dbReference type="EnsemblMetazoa" id="GAUT042687-RA">
    <property type="protein sequence ID" value="GAUT042687-PA"/>
    <property type="gene ID" value="GAUT042687"/>
</dbReference>
<sequence>MQAKVMYHIKTHRAFNEFRPVTNADIILYVFKGIHVVVIYISMHILLLRRNVASKCIEFKASSIGIAKFQFRQHKPISPFTIMVPPKCFELLLNIGLAIWSSVERQPGRSI</sequence>
<proteinExistence type="predicted"/>
<dbReference type="AlphaFoldDB" id="A0A1A9VNL1"/>
<keyword evidence="1" id="KW-0472">Membrane</keyword>
<keyword evidence="1" id="KW-0812">Transmembrane</keyword>
<evidence type="ECO:0000313" key="2">
    <source>
        <dbReference type="EnsemblMetazoa" id="GAUT042687-PA"/>
    </source>
</evidence>
<evidence type="ECO:0000256" key="1">
    <source>
        <dbReference type="SAM" id="Phobius"/>
    </source>
</evidence>
<dbReference type="VEuPathDB" id="VectorBase:GAUT042687"/>
<name>A0A1A9VNL1_GLOAU</name>
<evidence type="ECO:0000313" key="3">
    <source>
        <dbReference type="Proteomes" id="UP000078200"/>
    </source>
</evidence>
<keyword evidence="3" id="KW-1185">Reference proteome</keyword>
<feature type="transmembrane region" description="Helical" evidence="1">
    <location>
        <begin position="26"/>
        <end position="48"/>
    </location>
</feature>
<organism evidence="2 3">
    <name type="scientific">Glossina austeni</name>
    <name type="common">Savannah tsetse fly</name>
    <dbReference type="NCBI Taxonomy" id="7395"/>
    <lineage>
        <taxon>Eukaryota</taxon>
        <taxon>Metazoa</taxon>
        <taxon>Ecdysozoa</taxon>
        <taxon>Arthropoda</taxon>
        <taxon>Hexapoda</taxon>
        <taxon>Insecta</taxon>
        <taxon>Pterygota</taxon>
        <taxon>Neoptera</taxon>
        <taxon>Endopterygota</taxon>
        <taxon>Diptera</taxon>
        <taxon>Brachycera</taxon>
        <taxon>Muscomorpha</taxon>
        <taxon>Hippoboscoidea</taxon>
        <taxon>Glossinidae</taxon>
        <taxon>Glossina</taxon>
    </lineage>
</organism>